<feature type="domain" description="Galaxin-like repeats" evidence="2">
    <location>
        <begin position="41"/>
        <end position="170"/>
    </location>
</feature>
<organism evidence="3 4">
    <name type="scientific">Holothuria leucospilota</name>
    <name type="common">Black long sea cucumber</name>
    <name type="synonym">Mertensiothuria leucospilota</name>
    <dbReference type="NCBI Taxonomy" id="206669"/>
    <lineage>
        <taxon>Eukaryota</taxon>
        <taxon>Metazoa</taxon>
        <taxon>Echinodermata</taxon>
        <taxon>Eleutherozoa</taxon>
        <taxon>Echinozoa</taxon>
        <taxon>Holothuroidea</taxon>
        <taxon>Aspidochirotacea</taxon>
        <taxon>Aspidochirotida</taxon>
        <taxon>Holothuriidae</taxon>
        <taxon>Holothuria</taxon>
    </lineage>
</organism>
<dbReference type="OrthoDB" id="6136622at2759"/>
<proteinExistence type="predicted"/>
<dbReference type="AlphaFoldDB" id="A0A9Q1HFD9"/>
<dbReference type="PANTHER" id="PTHR34490">
    <property type="entry name" value="PROTEIN CBG12054-RELATED"/>
    <property type="match status" value="1"/>
</dbReference>
<evidence type="ECO:0000256" key="1">
    <source>
        <dbReference type="SAM" id="SignalP"/>
    </source>
</evidence>
<dbReference type="Proteomes" id="UP001152320">
    <property type="component" value="Chromosome 3"/>
</dbReference>
<keyword evidence="4" id="KW-1185">Reference proteome</keyword>
<feature type="chain" id="PRO_5040178725" evidence="1">
    <location>
        <begin position="32"/>
        <end position="1006"/>
    </location>
</feature>
<evidence type="ECO:0000313" key="3">
    <source>
        <dbReference type="EMBL" id="KAJ8044369.1"/>
    </source>
</evidence>
<name>A0A9Q1HFD9_HOLLE</name>
<gene>
    <name evidence="3" type="ORF">HOLleu_07100</name>
</gene>
<dbReference type="Pfam" id="PF24748">
    <property type="entry name" value="Galaxin_repeat"/>
    <property type="match status" value="4"/>
</dbReference>
<evidence type="ECO:0000313" key="4">
    <source>
        <dbReference type="Proteomes" id="UP001152320"/>
    </source>
</evidence>
<keyword evidence="1" id="KW-0732">Signal</keyword>
<reference evidence="3" key="1">
    <citation type="submission" date="2021-10" db="EMBL/GenBank/DDBJ databases">
        <title>Tropical sea cucumber genome reveals ecological adaptation and Cuvierian tubules defense mechanism.</title>
        <authorList>
            <person name="Chen T."/>
        </authorList>
    </citation>
    <scope>NUCLEOTIDE SEQUENCE</scope>
    <source>
        <strain evidence="3">Nanhai2018</strain>
        <tissue evidence="3">Muscle</tissue>
    </source>
</reference>
<dbReference type="EMBL" id="JAIZAY010000003">
    <property type="protein sequence ID" value="KAJ8044369.1"/>
    <property type="molecule type" value="Genomic_DNA"/>
</dbReference>
<feature type="domain" description="Galaxin-like repeats" evidence="2">
    <location>
        <begin position="547"/>
        <end position="672"/>
    </location>
</feature>
<feature type="domain" description="Galaxin-like repeats" evidence="2">
    <location>
        <begin position="752"/>
        <end position="871"/>
    </location>
</feature>
<accession>A0A9Q1HFD9</accession>
<evidence type="ECO:0000259" key="2">
    <source>
        <dbReference type="Pfam" id="PF24748"/>
    </source>
</evidence>
<dbReference type="InterPro" id="IPR056601">
    <property type="entry name" value="Galaxin_dom"/>
</dbReference>
<comment type="caution">
    <text evidence="3">The sequence shown here is derived from an EMBL/GenBank/DDBJ whole genome shotgun (WGS) entry which is preliminary data.</text>
</comment>
<dbReference type="InterPro" id="IPR055284">
    <property type="entry name" value="Galaxin-like"/>
</dbReference>
<feature type="signal peptide" evidence="1">
    <location>
        <begin position="1"/>
        <end position="31"/>
    </location>
</feature>
<feature type="domain" description="Galaxin-like repeats" evidence="2">
    <location>
        <begin position="230"/>
        <end position="363"/>
    </location>
</feature>
<sequence>MSQKTNACVQFSKRGFLFGLLTILTWSVAYSEVCFDEEERTHNYNGRTHLCCDHRVINHQNQRFACYRINGQWRLVDNYKERVCKGSVYSTENTEMQCSESGPYNSTTSIDCGGVIHPRVNGDACCGTSIMNSSTEVCCRNSSGKAVPLTPEQCCASTTLEARGLPCCAGSLYNPKEKMCCHEGLFNKTGSRQCSQDPKCPVYDTLTHLEVKASINGPCTVVEIVNGKTSVCGGELFNPNNSVCDRNRRVIRIDSKSGSMCGSVPYNKENATCCEGTITEGMPEIEGLVQCNGSIPVLTSDHLICMGMVYPRSDIIDEACCATDVYRTDSQICCEGNIYDKSSPSTDCCGKSIFDRTSQLCYSGYYPYINIVVNGTTDESKVCAGKLLERNESCRRDTFYEKVVKTWEDVDAFCGVFGYKRDKYFCDRNQSLVPHEPYESLCILPYEDRLFDTREFICCGGKILPNLTPCGKKRECCNDWPFVPEFQTCSQGNGIWNVPRHFASICGSKIFNNQTHVCDSNNYVVVEKGELERKPSVCWDKNGTPVRYNELEHFCCDRQLWSNVGYEDPDCCNNVPYDRASPNHVCCQGSLLSTGGIPMTCEGRVAYSNDQQVCGGFIYNKSDGSCCGSGVYDPERELCCGDTVKIPKSSETERCCGLAKFDEADASLVCCDNSTLHTKVPGYQCCGSSLMNPEKSICLNDEYIIGREYEDKTCNASNLEHERGTCCAGILHVGKFGSCDGLHFVGRADDQLWCGQGVLKHGEACCDGIPYDQESYTCVNNSMIMPTCNGTLFDKSTESCCSQVIISNSENICCSGWIRNVSNEEDRCCDGIAYNSRTSICCRNEVKDLRDPNTDPNKCCDENESFKMATGNCEPVPPTEIAPGCPVCPDYERSKSEVATAAVNSSYQVMVKITRTYTTGGVSVRIGDLPRQCEKCRQDLEDQPSQIKRMVFPEGCTCSFILNSKYILLAYSPIVRGDELILSEGAVILPRNLLNRVIRSIDGRTS</sequence>
<protein>
    <submittedName>
        <fullName evidence="3">Galaxin</fullName>
    </submittedName>
</protein>